<proteinExistence type="predicted"/>
<evidence type="ECO:0000256" key="1">
    <source>
        <dbReference type="SAM" id="MobiDB-lite"/>
    </source>
</evidence>
<organism evidence="2 3">
    <name type="scientific">Nitzschia inconspicua</name>
    <dbReference type="NCBI Taxonomy" id="303405"/>
    <lineage>
        <taxon>Eukaryota</taxon>
        <taxon>Sar</taxon>
        <taxon>Stramenopiles</taxon>
        <taxon>Ochrophyta</taxon>
        <taxon>Bacillariophyta</taxon>
        <taxon>Bacillariophyceae</taxon>
        <taxon>Bacillariophycidae</taxon>
        <taxon>Bacillariales</taxon>
        <taxon>Bacillariaceae</taxon>
        <taxon>Nitzschia</taxon>
    </lineage>
</organism>
<feature type="region of interest" description="Disordered" evidence="1">
    <location>
        <begin position="655"/>
        <end position="674"/>
    </location>
</feature>
<dbReference type="AlphaFoldDB" id="A0A9K3KZT2"/>
<evidence type="ECO:0000313" key="2">
    <source>
        <dbReference type="EMBL" id="KAG7353029.1"/>
    </source>
</evidence>
<feature type="region of interest" description="Disordered" evidence="1">
    <location>
        <begin position="896"/>
        <end position="917"/>
    </location>
</feature>
<protein>
    <submittedName>
        <fullName evidence="2">Uncharacterized protein</fullName>
    </submittedName>
</protein>
<keyword evidence="3" id="KW-1185">Reference proteome</keyword>
<comment type="caution">
    <text evidence="2">The sequence shown here is derived from an EMBL/GenBank/DDBJ whole genome shotgun (WGS) entry which is preliminary data.</text>
</comment>
<name>A0A9K3KZT2_9STRA</name>
<feature type="region of interest" description="Disordered" evidence="1">
    <location>
        <begin position="698"/>
        <end position="809"/>
    </location>
</feature>
<feature type="compositionally biased region" description="Polar residues" evidence="1">
    <location>
        <begin position="743"/>
        <end position="763"/>
    </location>
</feature>
<reference evidence="2" key="2">
    <citation type="submission" date="2021-04" db="EMBL/GenBank/DDBJ databases">
        <authorList>
            <person name="Podell S."/>
        </authorList>
    </citation>
    <scope>NUCLEOTIDE SEQUENCE</scope>
    <source>
        <strain evidence="2">Hildebrandi</strain>
    </source>
</reference>
<sequence length="1105" mass="124790">MSLASATVKEPQDGCFVEDVPDKVDSGVHLKHKRRYCRVDGCQRIVKSQGLCQRHGAKPRNCKVPGCTKQAQGNFDKMCKAHFKALKRETTPIPKVVKSDVPPPAQGKSVYDEILPKSISYTATKGGVMPLIAHLKHGFDTSKPPAWHRNEERAARGIVQIDNPAQQLEGWERELVWMEILVLTGVPGASFRHLARAWGRDKGFHMVLAQFICERHGDVERKKRQAEKKALADAKEDSKMKPLKFKRRKVNRYGLEAKPPDEVGGDVWDTAGYGDADTNEALASEIFDFSEKEFHRVTAKYRVMSNSSVNSDTASTDSNQNVKAQAAMTAILGDKGRNGAEQSLPDAAVALAAMNQIPAVLPPRYNKQQQQPEPSPAVHANTLHSQEIGAVDHALEQDLSQVHLQAQIMVPHKQQDLHHHEAVSLCGQPSKYMHQTQAQPQAQPMNQVPSLFREAQHSLQQQQDKQPVCDVHRGVNVPSYPIDSLSNCNEMSRQVTALHTNHDTRHPNATMHQIAPDSNGHFEHEDHCQDPLTQQVVVVAQQQDIQYQVAPQQPAQQVIQNLPQQGLQMAQLQLQQQSQQNATQVHYIALNQEQANVQLPQSQFINTQQQQPQFELQSHFETLRDQTQHAGNQETRQNQYIPVLQDHKALHIHSTEQQQFGQDLQHGGFGENAPLVSHATQTTQGQYDLLQSQHTDSLQHQHCLQDGFPSKHDQFAASQESPHEQYRTPVHQQQNQGRGLQQAFSGHSDQFQQIQQEATQLPGQHQYTETSQPQQQLQQVSQHSHNGQQTVNSHNQQPNSGSQYHDSSGQHLGQILQVAVHQHTNHQIQVQNNVLQQQEQQVHIQSHAPEVQQLQQSWTTHQLPQTQQVPHPSHQRHHRRLHSQPVFLQQGQIPEPQTNHHRRQQSQPAFFQPGHSLDQNRHRRQFSQPVYLHDMGFGQVHSIGQEEKNVAQPIEQNVLHLFQQAGSSTALPATPFQNTAQDMHVASQQGSHSSFQQQHQEQQQQPQVLPQGSFQQESQTHPQVFHTETAHPDHTHNYLNTQGSSYQQSQQHTIVQSQEAHGHNANADQHVVPHHQDFGNDPLYIHHEMHVAQATGDPFNQGNDK</sequence>
<feature type="region of interest" description="Disordered" evidence="1">
    <location>
        <begin position="854"/>
        <end position="880"/>
    </location>
</feature>
<dbReference type="Proteomes" id="UP000693970">
    <property type="component" value="Unassembled WGS sequence"/>
</dbReference>
<gene>
    <name evidence="2" type="ORF">IV203_009077</name>
</gene>
<feature type="compositionally biased region" description="Low complexity" evidence="1">
    <location>
        <begin position="1045"/>
        <end position="1058"/>
    </location>
</feature>
<feature type="region of interest" description="Disordered" evidence="1">
    <location>
        <begin position="982"/>
        <end position="1064"/>
    </location>
</feature>
<dbReference type="PANTHER" id="PTHR31827">
    <property type="entry name" value="EMB|CAB89363.1"/>
    <property type="match status" value="1"/>
</dbReference>
<evidence type="ECO:0000313" key="3">
    <source>
        <dbReference type="Proteomes" id="UP000693970"/>
    </source>
</evidence>
<reference evidence="2" key="1">
    <citation type="journal article" date="2021" name="Sci. Rep.">
        <title>Diploid genomic architecture of Nitzschia inconspicua, an elite biomass production diatom.</title>
        <authorList>
            <person name="Oliver A."/>
            <person name="Podell S."/>
            <person name="Pinowska A."/>
            <person name="Traller J.C."/>
            <person name="Smith S.R."/>
            <person name="McClure R."/>
            <person name="Beliaev A."/>
            <person name="Bohutskyi P."/>
            <person name="Hill E.A."/>
            <person name="Rabines A."/>
            <person name="Zheng H."/>
            <person name="Allen L.Z."/>
            <person name="Kuo A."/>
            <person name="Grigoriev I.V."/>
            <person name="Allen A.E."/>
            <person name="Hazlebeck D."/>
            <person name="Allen E.E."/>
        </authorList>
    </citation>
    <scope>NUCLEOTIDE SEQUENCE</scope>
    <source>
        <strain evidence="2">Hildebrandi</strain>
    </source>
</reference>
<feature type="compositionally biased region" description="Low complexity" evidence="1">
    <location>
        <begin position="764"/>
        <end position="785"/>
    </location>
</feature>
<dbReference type="EMBL" id="JAGRRH010000017">
    <property type="protein sequence ID" value="KAG7353029.1"/>
    <property type="molecule type" value="Genomic_DNA"/>
</dbReference>
<feature type="compositionally biased region" description="Polar residues" evidence="1">
    <location>
        <begin position="786"/>
        <end position="809"/>
    </location>
</feature>
<dbReference type="PANTHER" id="PTHR31827:SF1">
    <property type="entry name" value="EMB|CAB89363.1"/>
    <property type="match status" value="1"/>
</dbReference>
<dbReference type="OrthoDB" id="42532at2759"/>
<feature type="compositionally biased region" description="Polar residues" evidence="1">
    <location>
        <begin position="854"/>
        <end position="866"/>
    </location>
</feature>
<feature type="compositionally biased region" description="Low complexity" evidence="1">
    <location>
        <begin position="987"/>
        <end position="1016"/>
    </location>
</feature>
<feature type="compositionally biased region" description="Low complexity" evidence="1">
    <location>
        <begin position="732"/>
        <end position="742"/>
    </location>
</feature>
<accession>A0A9K3KZT2</accession>